<comment type="similarity">
    <text evidence="2 9">Belongs to the acid sphingomyelinase family.</text>
</comment>
<keyword evidence="4 10" id="KW-0479">Metal-binding</keyword>
<dbReference type="SUPFAM" id="SSF56300">
    <property type="entry name" value="Metallo-dependent phosphatases"/>
    <property type="match status" value="1"/>
</dbReference>
<evidence type="ECO:0000256" key="5">
    <source>
        <dbReference type="ARBA" id="ARBA00022729"/>
    </source>
</evidence>
<dbReference type="GO" id="GO:0006685">
    <property type="term" value="P:sphingomyelin catabolic process"/>
    <property type="evidence" value="ECO:0007669"/>
    <property type="project" value="UniProtKB-UniRule"/>
</dbReference>
<evidence type="ECO:0000259" key="13">
    <source>
        <dbReference type="Pfam" id="PF00149"/>
    </source>
</evidence>
<evidence type="ECO:0000313" key="16">
    <source>
        <dbReference type="Proteomes" id="UP001218188"/>
    </source>
</evidence>
<comment type="function">
    <text evidence="9">Converts sphingomyelin to ceramide.</text>
</comment>
<feature type="binding site" evidence="10">
    <location>
        <position position="218"/>
    </location>
    <ligand>
        <name>Zn(2+)</name>
        <dbReference type="ChEBI" id="CHEBI:29105"/>
        <label>2</label>
    </ligand>
</feature>
<dbReference type="PANTHER" id="PTHR10340">
    <property type="entry name" value="SPHINGOMYELIN PHOSPHODIESTERASE"/>
    <property type="match status" value="1"/>
</dbReference>
<dbReference type="CDD" id="cd00842">
    <property type="entry name" value="MPP_ASMase"/>
    <property type="match status" value="1"/>
</dbReference>
<evidence type="ECO:0000259" key="14">
    <source>
        <dbReference type="Pfam" id="PF19272"/>
    </source>
</evidence>
<evidence type="ECO:0000256" key="12">
    <source>
        <dbReference type="SAM" id="SignalP"/>
    </source>
</evidence>
<dbReference type="GO" id="GO:0004767">
    <property type="term" value="F:sphingomyelin phosphodiesterase activity"/>
    <property type="evidence" value="ECO:0007669"/>
    <property type="project" value="UniProtKB-UniRule"/>
</dbReference>
<evidence type="ECO:0000256" key="4">
    <source>
        <dbReference type="ARBA" id="ARBA00022723"/>
    </source>
</evidence>
<feature type="binding site" evidence="10">
    <location>
        <position position="257"/>
    </location>
    <ligand>
        <name>Zn(2+)</name>
        <dbReference type="ChEBI" id="CHEBI:29105"/>
        <label>2</label>
    </ligand>
</feature>
<dbReference type="Proteomes" id="UP001218188">
    <property type="component" value="Unassembled WGS sequence"/>
</dbReference>
<evidence type="ECO:0000256" key="8">
    <source>
        <dbReference type="ARBA" id="ARBA00023180"/>
    </source>
</evidence>
<dbReference type="EMBL" id="JARJCM010000034">
    <property type="protein sequence ID" value="KAJ7038016.1"/>
    <property type="molecule type" value="Genomic_DNA"/>
</dbReference>
<keyword evidence="9" id="KW-0326">Glycosidase</keyword>
<dbReference type="InterPro" id="IPR041805">
    <property type="entry name" value="ASMase/PPN1_MPP"/>
</dbReference>
<feature type="domain" description="Sphingomyelin phosphodiesterase C-terminal" evidence="14">
    <location>
        <begin position="429"/>
        <end position="546"/>
    </location>
</feature>
<dbReference type="InterPro" id="IPR029052">
    <property type="entry name" value="Metallo-depent_PP-like"/>
</dbReference>
<evidence type="ECO:0000256" key="11">
    <source>
        <dbReference type="PIRSR" id="PIRSR000948-2"/>
    </source>
</evidence>
<keyword evidence="3" id="KW-0964">Secreted</keyword>
<feature type="disulfide bond" evidence="11">
    <location>
        <begin position="170"/>
        <end position="192"/>
    </location>
</feature>
<sequence length="643" mass="70578">MHLLFPLSVLLSFASALKSPHPDDLISGFKKAVDCDSCHALLVPLKALAELGDSAFVKTIVDACKILKLEDDDVCVGAITEQGPILAHALREISPFGKTATKLCEGTFGLCQSPAVNPYTVPLPAPGPVARKQTLSAGKTPFQVVHFSDVHIDREYVAGSDADCKKPICCRNFADETKPPTEPAGAFGNPNCDSPVGLAKSMLEQISAHHTWSIFTGDVVEAAVWLVNKSEVTNDIRKFNHELVAALNAPVFPAIGNHDSAPVNNFPLDATVGYFDAQWVFDLEGKQWAYWTNRAAAREVKHLSGSYSITAPGTNLRIISLNTVYWYKQNFWLYNSDTPEPDPREILAFMVNELQAAEDAGQRVWIIGHMPPGCEDALSDQSNYYDQIVQRYHHIIAGQFFGHTHYDEFEIAYSNYEARGADTAVNVAWIAPALTPRSGNPAFRVYDVDPDTYEIMDSKVYSADLKNPEYQTKPEWKLYYSARAEYGPLVDLAPNAPLDARFWHAVTDAFEKNETAFQRYNTFLTRGGHVAPCDAACKKAAICQMRAARAQDNCHVAKPGTTFGDTERDQIVMTGSSTTAPAPASGPAAHQHAQCEGAGIGYLLSQFSRKIAVTGPALEKSMQELKARLHEIIPDSIPDRTEL</sequence>
<feature type="binding site" evidence="10">
    <location>
        <position position="403"/>
    </location>
    <ligand>
        <name>Zn(2+)</name>
        <dbReference type="ChEBI" id="CHEBI:29105"/>
        <label>2</label>
    </ligand>
</feature>
<keyword evidence="8" id="KW-0325">Glycoprotein</keyword>
<feature type="disulfide bond" evidence="11">
    <location>
        <begin position="164"/>
        <end position="169"/>
    </location>
</feature>
<evidence type="ECO:0000256" key="3">
    <source>
        <dbReference type="ARBA" id="ARBA00022525"/>
    </source>
</evidence>
<dbReference type="Pfam" id="PF00149">
    <property type="entry name" value="Metallophos"/>
    <property type="match status" value="1"/>
</dbReference>
<dbReference type="InterPro" id="IPR011160">
    <property type="entry name" value="Sphingomy_PDE"/>
</dbReference>
<feature type="binding site" evidence="10">
    <location>
        <position position="151"/>
    </location>
    <ligand>
        <name>Zn(2+)</name>
        <dbReference type="ChEBI" id="CHEBI:29105"/>
        <label>1</label>
    </ligand>
</feature>
<keyword evidence="16" id="KW-1185">Reference proteome</keyword>
<keyword evidence="11" id="KW-1015">Disulfide bond</keyword>
<comment type="cofactor">
    <cofactor evidence="10">
        <name>Zn(2+)</name>
        <dbReference type="ChEBI" id="CHEBI:29105"/>
    </cofactor>
    <text evidence="10">Binds 2 Zn(2+) ions per subunit.</text>
</comment>
<dbReference type="AlphaFoldDB" id="A0AAD6X7Q1"/>
<keyword evidence="6 9" id="KW-0378">Hydrolase</keyword>
<proteinExistence type="inferred from homology"/>
<dbReference type="PIRSF" id="PIRSF000948">
    <property type="entry name" value="Sphingomy_PDE"/>
    <property type="match status" value="1"/>
</dbReference>
<dbReference type="InterPro" id="IPR045473">
    <property type="entry name" value="ASM_C"/>
</dbReference>
<name>A0AAD6X7Q1_9AGAR</name>
<feature type="binding site" evidence="10">
    <location>
        <position position="405"/>
    </location>
    <ligand>
        <name>Zn(2+)</name>
        <dbReference type="ChEBI" id="CHEBI:29105"/>
        <label>1</label>
    </ligand>
</feature>
<evidence type="ECO:0000256" key="10">
    <source>
        <dbReference type="PIRSR" id="PIRSR000948-1"/>
    </source>
</evidence>
<dbReference type="Pfam" id="PF19272">
    <property type="entry name" value="ASMase_C"/>
    <property type="match status" value="1"/>
</dbReference>
<feature type="chain" id="PRO_5042162563" description="Sphingomyelin phosphodiesterase" evidence="12">
    <location>
        <begin position="17"/>
        <end position="643"/>
    </location>
</feature>
<protein>
    <recommendedName>
        <fullName evidence="9">Sphingomyelin phosphodiesterase</fullName>
    </recommendedName>
</protein>
<evidence type="ECO:0000256" key="7">
    <source>
        <dbReference type="ARBA" id="ARBA00022833"/>
    </source>
</evidence>
<dbReference type="GO" id="GO:0046872">
    <property type="term" value="F:metal ion binding"/>
    <property type="evidence" value="ECO:0007669"/>
    <property type="project" value="UniProtKB-KW"/>
</dbReference>
<gene>
    <name evidence="15" type="ORF">C8F04DRAFT_1091079</name>
</gene>
<dbReference type="GO" id="GO:0005615">
    <property type="term" value="C:extracellular space"/>
    <property type="evidence" value="ECO:0007669"/>
    <property type="project" value="TreeGrafter"/>
</dbReference>
<comment type="caution">
    <text evidence="15">The sequence shown here is derived from an EMBL/GenBank/DDBJ whole genome shotgun (WGS) entry which is preliminary data.</text>
</comment>
<feature type="signal peptide" evidence="12">
    <location>
        <begin position="1"/>
        <end position="16"/>
    </location>
</feature>
<feature type="binding site" evidence="10">
    <location>
        <position position="149"/>
    </location>
    <ligand>
        <name>Zn(2+)</name>
        <dbReference type="ChEBI" id="CHEBI:29105"/>
        <label>1</label>
    </ligand>
</feature>
<evidence type="ECO:0000313" key="15">
    <source>
        <dbReference type="EMBL" id="KAJ7038016.1"/>
    </source>
</evidence>
<feature type="disulfide bond" evidence="11">
    <location>
        <begin position="64"/>
        <end position="75"/>
    </location>
</feature>
<accession>A0AAD6X7Q1</accession>
<feature type="binding site" evidence="10">
    <location>
        <position position="369"/>
    </location>
    <ligand>
        <name>Zn(2+)</name>
        <dbReference type="ChEBI" id="CHEBI:29105"/>
        <label>2</label>
    </ligand>
</feature>
<reference evidence="15" key="1">
    <citation type="submission" date="2023-03" db="EMBL/GenBank/DDBJ databases">
        <title>Massive genome expansion in bonnet fungi (Mycena s.s.) driven by repeated elements and novel gene families across ecological guilds.</title>
        <authorList>
            <consortium name="Lawrence Berkeley National Laboratory"/>
            <person name="Harder C.B."/>
            <person name="Miyauchi S."/>
            <person name="Viragh M."/>
            <person name="Kuo A."/>
            <person name="Thoen E."/>
            <person name="Andreopoulos B."/>
            <person name="Lu D."/>
            <person name="Skrede I."/>
            <person name="Drula E."/>
            <person name="Henrissat B."/>
            <person name="Morin E."/>
            <person name="Kohler A."/>
            <person name="Barry K."/>
            <person name="LaButti K."/>
            <person name="Morin E."/>
            <person name="Salamov A."/>
            <person name="Lipzen A."/>
            <person name="Mereny Z."/>
            <person name="Hegedus B."/>
            <person name="Baldrian P."/>
            <person name="Stursova M."/>
            <person name="Weitz H."/>
            <person name="Taylor A."/>
            <person name="Grigoriev I.V."/>
            <person name="Nagy L.G."/>
            <person name="Martin F."/>
            <person name="Kauserud H."/>
        </authorList>
    </citation>
    <scope>NUCLEOTIDE SEQUENCE</scope>
    <source>
        <strain evidence="15">CBHHK200</strain>
    </source>
</reference>
<dbReference type="GO" id="GO:0016798">
    <property type="term" value="F:hydrolase activity, acting on glycosyl bonds"/>
    <property type="evidence" value="ECO:0007669"/>
    <property type="project" value="UniProtKB-KW"/>
</dbReference>
<organism evidence="15 16">
    <name type="scientific">Mycena alexandri</name>
    <dbReference type="NCBI Taxonomy" id="1745969"/>
    <lineage>
        <taxon>Eukaryota</taxon>
        <taxon>Fungi</taxon>
        <taxon>Dikarya</taxon>
        <taxon>Basidiomycota</taxon>
        <taxon>Agaricomycotina</taxon>
        <taxon>Agaricomycetes</taxon>
        <taxon>Agaricomycetidae</taxon>
        <taxon>Agaricales</taxon>
        <taxon>Marasmiineae</taxon>
        <taxon>Mycenaceae</taxon>
        <taxon>Mycena</taxon>
    </lineage>
</organism>
<evidence type="ECO:0000256" key="1">
    <source>
        <dbReference type="ARBA" id="ARBA00004613"/>
    </source>
</evidence>
<dbReference type="Gene3D" id="3.60.21.10">
    <property type="match status" value="1"/>
</dbReference>
<evidence type="ECO:0000256" key="2">
    <source>
        <dbReference type="ARBA" id="ARBA00008234"/>
    </source>
</evidence>
<evidence type="ECO:0000256" key="6">
    <source>
        <dbReference type="ARBA" id="ARBA00022801"/>
    </source>
</evidence>
<feature type="disulfide bond" evidence="11">
    <location>
        <begin position="533"/>
        <end position="537"/>
    </location>
</feature>
<feature type="domain" description="Calcineurin-like phosphoesterase" evidence="13">
    <location>
        <begin position="143"/>
        <end position="406"/>
    </location>
</feature>
<feature type="binding site" evidence="10">
    <location>
        <position position="218"/>
    </location>
    <ligand>
        <name>Zn(2+)</name>
        <dbReference type="ChEBI" id="CHEBI:29105"/>
        <label>1</label>
    </ligand>
</feature>
<dbReference type="PANTHER" id="PTHR10340:SF34">
    <property type="entry name" value="SPHINGOMYELIN PHOSPHODIESTERASE"/>
    <property type="match status" value="1"/>
</dbReference>
<comment type="subcellular location">
    <subcellularLocation>
        <location evidence="1">Secreted</location>
    </subcellularLocation>
</comment>
<evidence type="ECO:0000256" key="9">
    <source>
        <dbReference type="PIRNR" id="PIRNR000948"/>
    </source>
</evidence>
<keyword evidence="5 12" id="KW-0732">Signal</keyword>
<dbReference type="InterPro" id="IPR004843">
    <property type="entry name" value="Calcineurin-like_PHP"/>
</dbReference>
<keyword evidence="7 10" id="KW-0862">Zinc</keyword>
<dbReference type="GO" id="GO:0016020">
    <property type="term" value="C:membrane"/>
    <property type="evidence" value="ECO:0007669"/>
    <property type="project" value="GOC"/>
</dbReference>